<comment type="catalytic activity">
    <reaction evidence="11">
        <text>N(6)-(pyridoxal phosphate)-L-lysyl-[4-amino-5-hydroxymethyl-2-methylpyrimidine phosphate synthase] + L-histidyl-[4-amino-5-hydroxymethyl-2-methylpyrimidine phosphate synthase] + 2 Fe(3+) + 4 H2O = L-lysyl-[4-amino-5-hydroxymethyl-2-methylpyrimidine phosphate synthase] + (2S)-2-amino-5-hydroxy-4-oxopentanoyl-[4-amino-5-hydroxymethyl-2-methylpyrimidine phosphate synthase] + 4-amino-2-methyl-5-(phosphooxymethyl)pyrimidine + 3-oxopropanoate + 2 Fe(2+) + 2 H(+)</text>
        <dbReference type="Rhea" id="RHEA:65756"/>
        <dbReference type="Rhea" id="RHEA-COMP:16892"/>
        <dbReference type="Rhea" id="RHEA-COMP:16893"/>
        <dbReference type="Rhea" id="RHEA-COMP:16894"/>
        <dbReference type="Rhea" id="RHEA-COMP:16895"/>
        <dbReference type="ChEBI" id="CHEBI:15377"/>
        <dbReference type="ChEBI" id="CHEBI:15378"/>
        <dbReference type="ChEBI" id="CHEBI:29033"/>
        <dbReference type="ChEBI" id="CHEBI:29034"/>
        <dbReference type="ChEBI" id="CHEBI:29969"/>
        <dbReference type="ChEBI" id="CHEBI:29979"/>
        <dbReference type="ChEBI" id="CHEBI:33190"/>
        <dbReference type="ChEBI" id="CHEBI:58354"/>
        <dbReference type="ChEBI" id="CHEBI:143915"/>
        <dbReference type="ChEBI" id="CHEBI:157692"/>
    </reaction>
    <physiologicalReaction direction="left-to-right" evidence="11">
        <dbReference type="Rhea" id="RHEA:65757"/>
    </physiologicalReaction>
</comment>
<evidence type="ECO:0000256" key="8">
    <source>
        <dbReference type="ARBA" id="ARBA00022977"/>
    </source>
</evidence>
<organism evidence="13 14">
    <name type="scientific">Pseudoroseomonas cervicalis ATCC 49957</name>
    <dbReference type="NCBI Taxonomy" id="525371"/>
    <lineage>
        <taxon>Bacteria</taxon>
        <taxon>Pseudomonadati</taxon>
        <taxon>Pseudomonadota</taxon>
        <taxon>Alphaproteobacteria</taxon>
        <taxon>Acetobacterales</taxon>
        <taxon>Roseomonadaceae</taxon>
        <taxon>Roseomonas</taxon>
    </lineage>
</organism>
<name>D5RI87_9PROT</name>
<keyword evidence="6" id="KW-0479">Metal-binding</keyword>
<keyword evidence="8" id="KW-0784">Thiamine biosynthesis</keyword>
<keyword evidence="9" id="KW-0408">Iron</keyword>
<dbReference type="Proteomes" id="UP000005324">
    <property type="component" value="Unassembled WGS sequence"/>
</dbReference>
<keyword evidence="14" id="KW-1185">Reference proteome</keyword>
<evidence type="ECO:0000256" key="3">
    <source>
        <dbReference type="ARBA" id="ARBA00009406"/>
    </source>
</evidence>
<protein>
    <recommendedName>
        <fullName evidence="10">Thiamine pyrimidine synthase</fullName>
    </recommendedName>
</protein>
<proteinExistence type="inferred from homology"/>
<gene>
    <name evidence="13" type="ORF">HMPREF0731_0797</name>
</gene>
<evidence type="ECO:0000256" key="10">
    <source>
        <dbReference type="ARBA" id="ARBA00033171"/>
    </source>
</evidence>
<accession>D5RI87</accession>
<reference evidence="13 14" key="1">
    <citation type="submission" date="2010-04" db="EMBL/GenBank/DDBJ databases">
        <authorList>
            <person name="Qin X."/>
            <person name="Bachman B."/>
            <person name="Battles P."/>
            <person name="Bell A."/>
            <person name="Bess C."/>
            <person name="Bickham C."/>
            <person name="Chaboub L."/>
            <person name="Chen D."/>
            <person name="Coyle M."/>
            <person name="Deiros D.R."/>
            <person name="Dinh H."/>
            <person name="Forbes L."/>
            <person name="Fowler G."/>
            <person name="Francisco L."/>
            <person name="Fu Q."/>
            <person name="Gubbala S."/>
            <person name="Hale W."/>
            <person name="Han Y."/>
            <person name="Hemphill L."/>
            <person name="Highlander S.K."/>
            <person name="Hirani K."/>
            <person name="Hogues M."/>
            <person name="Jackson L."/>
            <person name="Jakkamsetti A."/>
            <person name="Javaid M."/>
            <person name="Jiang H."/>
            <person name="Korchina V."/>
            <person name="Kovar C."/>
            <person name="Lara F."/>
            <person name="Lee S."/>
            <person name="Mata R."/>
            <person name="Mathew T."/>
            <person name="Moen C."/>
            <person name="Morales K."/>
            <person name="Munidasa M."/>
            <person name="Nazareth L."/>
            <person name="Ngo R."/>
            <person name="Nguyen L."/>
            <person name="Okwuonu G."/>
            <person name="Ongeri F."/>
            <person name="Patil S."/>
            <person name="Petrosino J."/>
            <person name="Pham C."/>
            <person name="Pham P."/>
            <person name="Pu L.-L."/>
            <person name="Puazo M."/>
            <person name="Raj R."/>
            <person name="Reid J."/>
            <person name="Rouhana J."/>
            <person name="Saada N."/>
            <person name="Shang Y."/>
            <person name="Simmons D."/>
            <person name="Thornton R."/>
            <person name="Warren J."/>
            <person name="Weissenberger G."/>
            <person name="Zhang J."/>
            <person name="Zhang L."/>
            <person name="Zhou C."/>
            <person name="Zhu D."/>
            <person name="Muzny D."/>
            <person name="Worley K."/>
            <person name="Gibbs R."/>
        </authorList>
    </citation>
    <scope>NUCLEOTIDE SEQUENCE [LARGE SCALE GENOMIC DNA]</scope>
    <source>
        <strain evidence="13 14">ATCC 49957</strain>
    </source>
</reference>
<dbReference type="Gene3D" id="3.40.190.10">
    <property type="entry name" value="Periplasmic binding protein-like II"/>
    <property type="match status" value="2"/>
</dbReference>
<dbReference type="PANTHER" id="PTHR31528">
    <property type="entry name" value="4-AMINO-5-HYDROXYMETHYL-2-METHYLPYRIMIDINE PHOSPHATE SYNTHASE THI11-RELATED"/>
    <property type="match status" value="1"/>
</dbReference>
<evidence type="ECO:0000259" key="12">
    <source>
        <dbReference type="Pfam" id="PF09084"/>
    </source>
</evidence>
<dbReference type="InterPro" id="IPR015168">
    <property type="entry name" value="SsuA/THI5"/>
</dbReference>
<feature type="domain" description="SsuA/THI5-like" evidence="12">
    <location>
        <begin position="45"/>
        <end position="259"/>
    </location>
</feature>
<evidence type="ECO:0000313" key="14">
    <source>
        <dbReference type="Proteomes" id="UP000005324"/>
    </source>
</evidence>
<evidence type="ECO:0000256" key="5">
    <source>
        <dbReference type="ARBA" id="ARBA00022679"/>
    </source>
</evidence>
<keyword evidence="5" id="KW-0808">Transferase</keyword>
<dbReference type="Pfam" id="PF09084">
    <property type="entry name" value="NMT1"/>
    <property type="match status" value="1"/>
</dbReference>
<comment type="caution">
    <text evidence="13">The sequence shown here is derived from an EMBL/GenBank/DDBJ whole genome shotgun (WGS) entry which is preliminary data.</text>
</comment>
<evidence type="ECO:0000256" key="6">
    <source>
        <dbReference type="ARBA" id="ARBA00022723"/>
    </source>
</evidence>
<dbReference type="OrthoDB" id="9815602at2"/>
<comment type="function">
    <text evidence="1">Responsible for the formation of the pyrimidine heterocycle in the thiamine biosynthesis pathway. Catalyzes the formation of hydroxymethylpyrimidine phosphate (HMP-P) from histidine and pyridoxal phosphate (PLP). The protein uses PLP and the active site histidine to form HMP-P, generating an inactive enzyme. The enzyme can only undergo a single turnover, which suggests it is a suicide enzyme.</text>
</comment>
<keyword evidence="7" id="KW-0663">Pyridoxal phosphate</keyword>
<comment type="subunit">
    <text evidence="4">Homodimer.</text>
</comment>
<sequence>MLATRRGLMLGTAGTLLATPHIARGQAALTPVKFCLDWAFQGPQAPFVLAAERGFFRDEGIAITIDRGFGSGDTPVKVASGAYEFGIADLSPAIRLRLSGQAPDLVAPMVIQQGSPLAVMTLKKSGITTAKQLEGRKVAAPETDSARQLFPAYAKAAGIDASKINWMTVTPQLREPMLVRGEVDAITGFEVSGLFSLRSLNVAEGDVVSMRYSDAGVALLSTALLVKRPYAEANARIVTGMIRAIARGHDAAWKDQDAAIEALVKRDPTAPRALEKARMLANFGFIRTPEALSGGYGNLPMPRVQAAIETIRSSFGISTELKAEDMYLPQFLPPASDLQLPA</sequence>
<dbReference type="GO" id="GO:0009228">
    <property type="term" value="P:thiamine biosynthetic process"/>
    <property type="evidence" value="ECO:0007669"/>
    <property type="project" value="UniProtKB-KW"/>
</dbReference>
<dbReference type="InterPro" id="IPR027939">
    <property type="entry name" value="NMT1/THI5"/>
</dbReference>
<dbReference type="HOGENOM" id="CLU_028871_1_1_5"/>
<dbReference type="PANTHER" id="PTHR31528:SF1">
    <property type="entry name" value="4-AMINO-5-HYDROXYMETHYL-2-METHYLPYRIMIDINE PHOSPHATE SYNTHASE THI11-RELATED"/>
    <property type="match status" value="1"/>
</dbReference>
<dbReference type="EMBL" id="ADVL01000136">
    <property type="protein sequence ID" value="EFH12982.1"/>
    <property type="molecule type" value="Genomic_DNA"/>
</dbReference>
<comment type="similarity">
    <text evidence="3">Belongs to the NMT1/THI5 family.</text>
</comment>
<dbReference type="GO" id="GO:0016740">
    <property type="term" value="F:transferase activity"/>
    <property type="evidence" value="ECO:0007669"/>
    <property type="project" value="UniProtKB-KW"/>
</dbReference>
<evidence type="ECO:0000256" key="4">
    <source>
        <dbReference type="ARBA" id="ARBA00011738"/>
    </source>
</evidence>
<evidence type="ECO:0000256" key="2">
    <source>
        <dbReference type="ARBA" id="ARBA00004948"/>
    </source>
</evidence>
<dbReference type="SUPFAM" id="SSF53850">
    <property type="entry name" value="Periplasmic binding protein-like II"/>
    <property type="match status" value="1"/>
</dbReference>
<evidence type="ECO:0000256" key="11">
    <source>
        <dbReference type="ARBA" id="ARBA00048179"/>
    </source>
</evidence>
<evidence type="ECO:0000256" key="9">
    <source>
        <dbReference type="ARBA" id="ARBA00023004"/>
    </source>
</evidence>
<evidence type="ECO:0000256" key="7">
    <source>
        <dbReference type="ARBA" id="ARBA00022898"/>
    </source>
</evidence>
<evidence type="ECO:0000313" key="13">
    <source>
        <dbReference type="EMBL" id="EFH12982.1"/>
    </source>
</evidence>
<dbReference type="AlphaFoldDB" id="D5RI87"/>
<evidence type="ECO:0000256" key="1">
    <source>
        <dbReference type="ARBA" id="ARBA00003469"/>
    </source>
</evidence>
<dbReference type="RefSeq" id="WP_007003856.1">
    <property type="nucleotide sequence ID" value="NZ_GG770778.1"/>
</dbReference>
<comment type="pathway">
    <text evidence="2">Cofactor biosynthesis; thiamine diphosphate biosynthesis.</text>
</comment>
<dbReference type="GO" id="GO:0046872">
    <property type="term" value="F:metal ion binding"/>
    <property type="evidence" value="ECO:0007669"/>
    <property type="project" value="UniProtKB-KW"/>
</dbReference>